<reference evidence="8" key="1">
    <citation type="journal article" date="2019" name="Int. J. Syst. Evol. Microbiol.">
        <title>The Global Catalogue of Microorganisms (GCM) 10K type strain sequencing project: providing services to taxonomists for standard genome sequencing and annotation.</title>
        <authorList>
            <consortium name="The Broad Institute Genomics Platform"/>
            <consortium name="The Broad Institute Genome Sequencing Center for Infectious Disease"/>
            <person name="Wu L."/>
            <person name="Ma J."/>
        </authorList>
    </citation>
    <scope>NUCLEOTIDE SEQUENCE [LARGE SCALE GENOMIC DNA]</scope>
    <source>
        <strain evidence="8">KCTC 62195</strain>
    </source>
</reference>
<feature type="domain" description="Sigma-54 factor interaction" evidence="6">
    <location>
        <begin position="23"/>
        <end position="251"/>
    </location>
</feature>
<protein>
    <submittedName>
        <fullName evidence="7">Sigma-54 interaction domain-containing protein</fullName>
    </submittedName>
</protein>
<keyword evidence="5" id="KW-0804">Transcription</keyword>
<proteinExistence type="predicted"/>
<accession>A0ABV7AUX5</accession>
<dbReference type="Gene3D" id="1.10.10.60">
    <property type="entry name" value="Homeodomain-like"/>
    <property type="match status" value="1"/>
</dbReference>
<dbReference type="PROSITE" id="PS50045">
    <property type="entry name" value="SIGMA54_INTERACT_4"/>
    <property type="match status" value="1"/>
</dbReference>
<dbReference type="SMART" id="SM00382">
    <property type="entry name" value="AAA"/>
    <property type="match status" value="1"/>
</dbReference>
<dbReference type="PROSITE" id="PS00688">
    <property type="entry name" value="SIGMA54_INTERACT_3"/>
    <property type="match status" value="1"/>
</dbReference>
<dbReference type="SUPFAM" id="SSF52540">
    <property type="entry name" value="P-loop containing nucleoside triphosphate hydrolases"/>
    <property type="match status" value="1"/>
</dbReference>
<dbReference type="Pfam" id="PF02954">
    <property type="entry name" value="HTH_8"/>
    <property type="match status" value="1"/>
</dbReference>
<organism evidence="7 8">
    <name type="scientific">Azotobacter bryophylli</name>
    <dbReference type="NCBI Taxonomy" id="1986537"/>
    <lineage>
        <taxon>Bacteria</taxon>
        <taxon>Pseudomonadati</taxon>
        <taxon>Pseudomonadota</taxon>
        <taxon>Gammaproteobacteria</taxon>
        <taxon>Pseudomonadales</taxon>
        <taxon>Pseudomonadaceae</taxon>
        <taxon>Azotobacter</taxon>
    </lineage>
</organism>
<dbReference type="PROSITE" id="PS00675">
    <property type="entry name" value="SIGMA54_INTERACT_1"/>
    <property type="match status" value="1"/>
</dbReference>
<dbReference type="InterPro" id="IPR025944">
    <property type="entry name" value="Sigma_54_int_dom_CS"/>
</dbReference>
<evidence type="ECO:0000256" key="3">
    <source>
        <dbReference type="ARBA" id="ARBA00023015"/>
    </source>
</evidence>
<keyword evidence="1" id="KW-0547">Nucleotide-binding</keyword>
<dbReference type="Gene3D" id="3.40.50.300">
    <property type="entry name" value="P-loop containing nucleotide triphosphate hydrolases"/>
    <property type="match status" value="1"/>
</dbReference>
<dbReference type="EMBL" id="JBHRSJ010000022">
    <property type="protein sequence ID" value="MFC2972888.1"/>
    <property type="molecule type" value="Genomic_DNA"/>
</dbReference>
<evidence type="ECO:0000259" key="6">
    <source>
        <dbReference type="PROSITE" id="PS50045"/>
    </source>
</evidence>
<dbReference type="InterPro" id="IPR058031">
    <property type="entry name" value="AAA_lid_NorR"/>
</dbReference>
<evidence type="ECO:0000256" key="4">
    <source>
        <dbReference type="ARBA" id="ARBA00023125"/>
    </source>
</evidence>
<keyword evidence="2" id="KW-0067">ATP-binding</keyword>
<dbReference type="InterPro" id="IPR002197">
    <property type="entry name" value="HTH_Fis"/>
</dbReference>
<dbReference type="InterPro" id="IPR002078">
    <property type="entry name" value="Sigma_54_int"/>
</dbReference>
<dbReference type="InterPro" id="IPR025943">
    <property type="entry name" value="Sigma_54_int_dom_ATP-bd_2"/>
</dbReference>
<keyword evidence="8" id="KW-1185">Reference proteome</keyword>
<evidence type="ECO:0000313" key="7">
    <source>
        <dbReference type="EMBL" id="MFC2972888.1"/>
    </source>
</evidence>
<dbReference type="RefSeq" id="WP_377814544.1">
    <property type="nucleotide sequence ID" value="NZ_JBHRSJ010000022.1"/>
</dbReference>
<dbReference type="InterPro" id="IPR027417">
    <property type="entry name" value="P-loop_NTPase"/>
</dbReference>
<name>A0ABV7AUX5_9GAMM</name>
<dbReference type="PANTHER" id="PTHR32071:SF21">
    <property type="entry name" value="TRANSCRIPTIONAL REGULATORY PROTEIN FLGR"/>
    <property type="match status" value="1"/>
</dbReference>
<evidence type="ECO:0000256" key="1">
    <source>
        <dbReference type="ARBA" id="ARBA00022741"/>
    </source>
</evidence>
<keyword evidence="4" id="KW-0238">DNA-binding</keyword>
<dbReference type="Proteomes" id="UP001595457">
    <property type="component" value="Unassembled WGS sequence"/>
</dbReference>
<evidence type="ECO:0000313" key="8">
    <source>
        <dbReference type="Proteomes" id="UP001595457"/>
    </source>
</evidence>
<dbReference type="InterPro" id="IPR009057">
    <property type="entry name" value="Homeodomain-like_sf"/>
</dbReference>
<keyword evidence="3" id="KW-0805">Transcription regulation</keyword>
<dbReference type="InterPro" id="IPR025662">
    <property type="entry name" value="Sigma_54_int_dom_ATP-bd_1"/>
</dbReference>
<dbReference type="PANTHER" id="PTHR32071">
    <property type="entry name" value="TRANSCRIPTIONAL REGULATORY PROTEIN"/>
    <property type="match status" value="1"/>
</dbReference>
<dbReference type="Gene3D" id="1.10.8.60">
    <property type="match status" value="1"/>
</dbReference>
<evidence type="ECO:0000256" key="5">
    <source>
        <dbReference type="ARBA" id="ARBA00023163"/>
    </source>
</evidence>
<dbReference type="SUPFAM" id="SSF46689">
    <property type="entry name" value="Homeodomain-like"/>
    <property type="match status" value="1"/>
</dbReference>
<dbReference type="Pfam" id="PF00158">
    <property type="entry name" value="Sigma54_activat"/>
    <property type="match status" value="1"/>
</dbReference>
<comment type="caution">
    <text evidence="7">The sequence shown here is derived from an EMBL/GenBank/DDBJ whole genome shotgun (WGS) entry which is preliminary data.</text>
</comment>
<sequence>MNAPVLTLPPHENSREEIRAKALLFADPRSQQLLAQAELVAASPVPVLIQGETGTGKELLARHLHKCSGRKGPFVAVNGAAINESLAESEFFGHEAGSFTGASGRREGWFEAAQGGTLFLDEIGDLPLALQVKLLRVLQEREVVRVGGRRPIPIDVRVVTATHVDLQSAIAAGRFREDLFYRLNIVTLSIPPLRDRTGDILPLAEHFLGHFAREHDRPQPQLSHEAAQKLLAHSWPGNIRELENTLQGAALLAGGPLIEARHLQFSRRTAPLRGGAPANDDASAEQLWQGIRQQLQELLDHPQQDLWARWEALLLQTTLSRHHFNQVHSADRLGISRHVLRTLMKRHDLLPPPPGARYGAHSQAGMLGTEPSALAALAENAYRE</sequence>
<dbReference type="Pfam" id="PF25601">
    <property type="entry name" value="AAA_lid_14"/>
    <property type="match status" value="1"/>
</dbReference>
<gene>
    <name evidence="7" type="ORF">ACFOJE_11775</name>
</gene>
<dbReference type="CDD" id="cd00009">
    <property type="entry name" value="AAA"/>
    <property type="match status" value="1"/>
</dbReference>
<evidence type="ECO:0000256" key="2">
    <source>
        <dbReference type="ARBA" id="ARBA00022840"/>
    </source>
</evidence>
<dbReference type="InterPro" id="IPR003593">
    <property type="entry name" value="AAA+_ATPase"/>
</dbReference>
<dbReference type="PROSITE" id="PS00676">
    <property type="entry name" value="SIGMA54_INTERACT_2"/>
    <property type="match status" value="1"/>
</dbReference>